<dbReference type="RefSeq" id="WP_309805234.1">
    <property type="nucleotide sequence ID" value="NZ_JAVDRD010000005.1"/>
</dbReference>
<gene>
    <name evidence="7" type="ORF">J2792_002209</name>
</gene>
<dbReference type="PANTHER" id="PTHR21266:SF60">
    <property type="entry name" value="3-KETOSTEROID-9-ALPHA-MONOOXYGENASE, OXYGENASE COMPONENT"/>
    <property type="match status" value="1"/>
</dbReference>
<dbReference type="InterPro" id="IPR050584">
    <property type="entry name" value="Cholesterol_7-desaturase"/>
</dbReference>
<comment type="caution">
    <text evidence="7">The sequence shown here is derived from an EMBL/GenBank/DDBJ whole genome shotgun (WGS) entry which is preliminary data.</text>
</comment>
<evidence type="ECO:0000313" key="7">
    <source>
        <dbReference type="EMBL" id="MDR6511337.1"/>
    </source>
</evidence>
<dbReference type="PANTHER" id="PTHR21266">
    <property type="entry name" value="IRON-SULFUR DOMAIN CONTAINING PROTEIN"/>
    <property type="match status" value="1"/>
</dbReference>
<dbReference type="EMBL" id="JAVDRD010000005">
    <property type="protein sequence ID" value="MDR6511337.1"/>
    <property type="molecule type" value="Genomic_DNA"/>
</dbReference>
<dbReference type="Gene3D" id="3.90.380.10">
    <property type="entry name" value="Naphthalene 1,2-dioxygenase Alpha Subunit, Chain A, domain 1"/>
    <property type="match status" value="1"/>
</dbReference>
<dbReference type="PROSITE" id="PS51296">
    <property type="entry name" value="RIESKE"/>
    <property type="match status" value="1"/>
</dbReference>
<dbReference type="InterPro" id="IPR044043">
    <property type="entry name" value="VanA_C_cat"/>
</dbReference>
<keyword evidence="2" id="KW-0479">Metal-binding</keyword>
<keyword evidence="5" id="KW-0411">Iron-sulfur</keyword>
<evidence type="ECO:0000256" key="1">
    <source>
        <dbReference type="ARBA" id="ARBA00022714"/>
    </source>
</evidence>
<keyword evidence="7" id="KW-0503">Monooxygenase</keyword>
<sequence length="349" mass="39299">MSQSTFLKNVWYAAGWSADLAPGARIARTILNRPVVLWRSEEGTASALEDRCVHRAMALSAGVVTGSRLRCAYHGLEFAADGRCVRIPAQDRIPETARVRHYPLVERQALMWIWMGDAEQADPSLIPDYPIHEDASYAWRGAHLQVNGNWQLLVDNLMDLSHLPYIHARTIGGDPDLHFRTKTKSEKRGQTVRVTRLMPDSEPPPTYVDAANFQGKVDRWQEVIFEPVFIRIHTGACDAGTGAYDGPDYGALGTTRFSMRGCHAITPETETTTHYFWSMATNILDNGVPDEVFEQTARTFREDQEVLELQQRRMLECPDEPLIDIASDVGGRHTRQLIANLRRENIGMG</sequence>
<evidence type="ECO:0000259" key="6">
    <source>
        <dbReference type="PROSITE" id="PS51296"/>
    </source>
</evidence>
<dbReference type="EC" id="1.14.13.82" evidence="7"/>
<dbReference type="Pfam" id="PF00355">
    <property type="entry name" value="Rieske"/>
    <property type="match status" value="1"/>
</dbReference>
<proteinExistence type="predicted"/>
<dbReference type="SUPFAM" id="SSF50022">
    <property type="entry name" value="ISP domain"/>
    <property type="match status" value="1"/>
</dbReference>
<keyword evidence="3 7" id="KW-0560">Oxidoreductase</keyword>
<dbReference type="Pfam" id="PF19112">
    <property type="entry name" value="VanA_C"/>
    <property type="match status" value="1"/>
</dbReference>
<organism evidence="7 8">
    <name type="scientific">Novosphingobium capsulatum</name>
    <dbReference type="NCBI Taxonomy" id="13688"/>
    <lineage>
        <taxon>Bacteria</taxon>
        <taxon>Pseudomonadati</taxon>
        <taxon>Pseudomonadota</taxon>
        <taxon>Alphaproteobacteria</taxon>
        <taxon>Sphingomonadales</taxon>
        <taxon>Sphingomonadaceae</taxon>
        <taxon>Novosphingobium</taxon>
    </lineage>
</organism>
<dbReference type="Proteomes" id="UP001184150">
    <property type="component" value="Unassembled WGS sequence"/>
</dbReference>
<evidence type="ECO:0000256" key="4">
    <source>
        <dbReference type="ARBA" id="ARBA00023004"/>
    </source>
</evidence>
<dbReference type="CDD" id="cd08878">
    <property type="entry name" value="RHO_alpha_C_DMO-like"/>
    <property type="match status" value="1"/>
</dbReference>
<keyword evidence="8" id="KW-1185">Reference proteome</keyword>
<reference evidence="7 8" key="1">
    <citation type="submission" date="2023-07" db="EMBL/GenBank/DDBJ databases">
        <title>Sorghum-associated microbial communities from plants grown in Nebraska, USA.</title>
        <authorList>
            <person name="Schachtman D."/>
        </authorList>
    </citation>
    <scope>NUCLEOTIDE SEQUENCE [LARGE SCALE GENOMIC DNA]</scope>
    <source>
        <strain evidence="7 8">DS1027</strain>
    </source>
</reference>
<name>A0ABU1MMT4_9SPHN</name>
<dbReference type="SUPFAM" id="SSF55961">
    <property type="entry name" value="Bet v1-like"/>
    <property type="match status" value="1"/>
</dbReference>
<keyword evidence="4" id="KW-0408">Iron</keyword>
<dbReference type="Gene3D" id="2.102.10.10">
    <property type="entry name" value="Rieske [2Fe-2S] iron-sulphur domain"/>
    <property type="match status" value="1"/>
</dbReference>
<evidence type="ECO:0000256" key="2">
    <source>
        <dbReference type="ARBA" id="ARBA00022723"/>
    </source>
</evidence>
<accession>A0ABU1MMT4</accession>
<protein>
    <submittedName>
        <fullName evidence="7">Vanillate O-demethylase monooxygenase subunit</fullName>
        <ecNumber evidence="7">1.14.13.82</ecNumber>
    </submittedName>
</protein>
<dbReference type="GO" id="GO:0018489">
    <property type="term" value="F:vanillate monooxygenase activity"/>
    <property type="evidence" value="ECO:0007669"/>
    <property type="project" value="UniProtKB-EC"/>
</dbReference>
<evidence type="ECO:0000313" key="8">
    <source>
        <dbReference type="Proteomes" id="UP001184150"/>
    </source>
</evidence>
<keyword evidence="1" id="KW-0001">2Fe-2S</keyword>
<dbReference type="InterPro" id="IPR036922">
    <property type="entry name" value="Rieske_2Fe-2S_sf"/>
</dbReference>
<evidence type="ECO:0000256" key="5">
    <source>
        <dbReference type="ARBA" id="ARBA00023014"/>
    </source>
</evidence>
<dbReference type="InterPro" id="IPR017941">
    <property type="entry name" value="Rieske_2Fe-2S"/>
</dbReference>
<evidence type="ECO:0000256" key="3">
    <source>
        <dbReference type="ARBA" id="ARBA00023002"/>
    </source>
</evidence>
<feature type="domain" description="Rieske" evidence="6">
    <location>
        <begin position="12"/>
        <end position="113"/>
    </location>
</feature>